<evidence type="ECO:0000313" key="8">
    <source>
        <dbReference type="EMBL" id="KAF5675247.1"/>
    </source>
</evidence>
<keyword evidence="3 6" id="KW-1133">Transmembrane helix</keyword>
<keyword evidence="7" id="KW-0732">Signal</keyword>
<organism evidence="8 9">
    <name type="scientific">Fusarium denticulatum</name>
    <dbReference type="NCBI Taxonomy" id="48507"/>
    <lineage>
        <taxon>Eukaryota</taxon>
        <taxon>Fungi</taxon>
        <taxon>Dikarya</taxon>
        <taxon>Ascomycota</taxon>
        <taxon>Pezizomycotina</taxon>
        <taxon>Sordariomycetes</taxon>
        <taxon>Hypocreomycetidae</taxon>
        <taxon>Hypocreales</taxon>
        <taxon>Nectriaceae</taxon>
        <taxon>Fusarium</taxon>
        <taxon>Fusarium fujikuroi species complex</taxon>
    </lineage>
</organism>
<evidence type="ECO:0008006" key="10">
    <source>
        <dbReference type="Google" id="ProtNLM"/>
    </source>
</evidence>
<evidence type="ECO:0000256" key="6">
    <source>
        <dbReference type="SAM" id="Phobius"/>
    </source>
</evidence>
<feature type="compositionally biased region" description="Polar residues" evidence="5">
    <location>
        <begin position="245"/>
        <end position="270"/>
    </location>
</feature>
<keyword evidence="2 6" id="KW-0812">Transmembrane</keyword>
<feature type="transmembrane region" description="Helical" evidence="6">
    <location>
        <begin position="210"/>
        <end position="231"/>
    </location>
</feature>
<dbReference type="GO" id="GO:0016020">
    <property type="term" value="C:membrane"/>
    <property type="evidence" value="ECO:0007669"/>
    <property type="project" value="UniProtKB-SubCell"/>
</dbReference>
<comment type="caution">
    <text evidence="8">The sequence shown here is derived from an EMBL/GenBank/DDBJ whole genome shotgun (WGS) entry which is preliminary data.</text>
</comment>
<sequence>MKSFILSLLFLSFSQLCFAANKCYYLNGLEAEDHPCDPNAKQSVCCSGGLGTVCLSNKLCIGGNGNTVRGSCTDKNWNSPKCAMFCLGADTGGTDLISCSNVTNSDTSYCCDHNTNCCNSGVGRFNVLPSDPEVWATWNRKATRYDVVGTMFSGQSTTETASATTDVTSSTTSASSSSTTTSDASIPSSSVPDTTEPSETPTGLSTGAKAGIGAGVGVGAIMAVAVVYLFWKMRRNEKAAKKGEQQQPSNNNPMTDAWQQSQYVYTSKGYQYQPPHPQELSGTPLQGFNGPVELPAHN</sequence>
<dbReference type="GO" id="GO:0071944">
    <property type="term" value="C:cell periphery"/>
    <property type="evidence" value="ECO:0007669"/>
    <property type="project" value="UniProtKB-ARBA"/>
</dbReference>
<dbReference type="AlphaFoldDB" id="A0A8H5TVP1"/>
<keyword evidence="9" id="KW-1185">Reference proteome</keyword>
<reference evidence="8 9" key="1">
    <citation type="submission" date="2020-05" db="EMBL/GenBank/DDBJ databases">
        <title>Identification and distribution of gene clusters putatively required for synthesis of sphingolipid metabolism inhibitors in phylogenetically diverse species of the filamentous fungus Fusarium.</title>
        <authorList>
            <person name="Kim H.-S."/>
            <person name="Busman M."/>
            <person name="Brown D.W."/>
            <person name="Divon H."/>
            <person name="Uhlig S."/>
            <person name="Proctor R.H."/>
        </authorList>
    </citation>
    <scope>NUCLEOTIDE SEQUENCE [LARGE SCALE GENOMIC DNA]</scope>
    <source>
        <strain evidence="8 9">NRRL 25311</strain>
    </source>
</reference>
<name>A0A8H5TVP1_9HYPO</name>
<protein>
    <recommendedName>
        <fullName evidence="10">Mid2 domain-containing protein</fullName>
    </recommendedName>
</protein>
<dbReference type="EMBL" id="JAAOAK010000306">
    <property type="protein sequence ID" value="KAF5675247.1"/>
    <property type="molecule type" value="Genomic_DNA"/>
</dbReference>
<keyword evidence="4 6" id="KW-0472">Membrane</keyword>
<feature type="region of interest" description="Disordered" evidence="5">
    <location>
        <begin position="156"/>
        <end position="206"/>
    </location>
</feature>
<evidence type="ECO:0000256" key="4">
    <source>
        <dbReference type="ARBA" id="ARBA00023136"/>
    </source>
</evidence>
<evidence type="ECO:0000256" key="1">
    <source>
        <dbReference type="ARBA" id="ARBA00004167"/>
    </source>
</evidence>
<feature type="chain" id="PRO_5034965278" description="Mid2 domain-containing protein" evidence="7">
    <location>
        <begin position="20"/>
        <end position="298"/>
    </location>
</feature>
<evidence type="ECO:0000256" key="7">
    <source>
        <dbReference type="SAM" id="SignalP"/>
    </source>
</evidence>
<feature type="signal peptide" evidence="7">
    <location>
        <begin position="1"/>
        <end position="19"/>
    </location>
</feature>
<feature type="compositionally biased region" description="Polar residues" evidence="5">
    <location>
        <begin position="191"/>
        <end position="205"/>
    </location>
</feature>
<comment type="subcellular location">
    <subcellularLocation>
        <location evidence="1">Membrane</location>
        <topology evidence="1">Single-pass membrane protein</topology>
    </subcellularLocation>
</comment>
<evidence type="ECO:0000256" key="2">
    <source>
        <dbReference type="ARBA" id="ARBA00022692"/>
    </source>
</evidence>
<dbReference type="PANTHER" id="PTHR15549:SF26">
    <property type="entry name" value="AXIAL BUDDING PATTERN PROTEIN 2-RELATED"/>
    <property type="match status" value="1"/>
</dbReference>
<evidence type="ECO:0000313" key="9">
    <source>
        <dbReference type="Proteomes" id="UP000562682"/>
    </source>
</evidence>
<accession>A0A8H5TVP1</accession>
<gene>
    <name evidence="8" type="ORF">FDENT_9801</name>
</gene>
<evidence type="ECO:0000256" key="5">
    <source>
        <dbReference type="SAM" id="MobiDB-lite"/>
    </source>
</evidence>
<dbReference type="InterPro" id="IPR051694">
    <property type="entry name" value="Immunoregulatory_rcpt-like"/>
</dbReference>
<proteinExistence type="predicted"/>
<dbReference type="Proteomes" id="UP000562682">
    <property type="component" value="Unassembled WGS sequence"/>
</dbReference>
<feature type="compositionally biased region" description="Low complexity" evidence="5">
    <location>
        <begin position="156"/>
        <end position="190"/>
    </location>
</feature>
<evidence type="ECO:0000256" key="3">
    <source>
        <dbReference type="ARBA" id="ARBA00022989"/>
    </source>
</evidence>
<feature type="region of interest" description="Disordered" evidence="5">
    <location>
        <begin position="240"/>
        <end position="298"/>
    </location>
</feature>
<dbReference type="PANTHER" id="PTHR15549">
    <property type="entry name" value="PAIRED IMMUNOGLOBULIN-LIKE TYPE 2 RECEPTOR"/>
    <property type="match status" value="1"/>
</dbReference>